<feature type="region of interest" description="Disordered" evidence="1">
    <location>
        <begin position="211"/>
        <end position="237"/>
    </location>
</feature>
<evidence type="ECO:0000256" key="1">
    <source>
        <dbReference type="SAM" id="MobiDB-lite"/>
    </source>
</evidence>
<gene>
    <name evidence="2" type="ORF">scyTo_0015853</name>
</gene>
<feature type="non-terminal residue" evidence="2">
    <location>
        <position position="470"/>
    </location>
</feature>
<organism evidence="2 3">
    <name type="scientific">Scyliorhinus torazame</name>
    <name type="common">Cloudy catshark</name>
    <name type="synonym">Catulus torazame</name>
    <dbReference type="NCBI Taxonomy" id="75743"/>
    <lineage>
        <taxon>Eukaryota</taxon>
        <taxon>Metazoa</taxon>
        <taxon>Chordata</taxon>
        <taxon>Craniata</taxon>
        <taxon>Vertebrata</taxon>
        <taxon>Chondrichthyes</taxon>
        <taxon>Elasmobranchii</taxon>
        <taxon>Galeomorphii</taxon>
        <taxon>Galeoidea</taxon>
        <taxon>Carcharhiniformes</taxon>
        <taxon>Scyliorhinidae</taxon>
        <taxon>Scyliorhinus</taxon>
    </lineage>
</organism>
<name>A0A401PZM7_SCYTO</name>
<feature type="compositionally biased region" description="Polar residues" evidence="1">
    <location>
        <begin position="76"/>
        <end position="98"/>
    </location>
</feature>
<dbReference type="OrthoDB" id="26679at2759"/>
<feature type="non-terminal residue" evidence="2">
    <location>
        <position position="1"/>
    </location>
</feature>
<evidence type="ECO:0000313" key="2">
    <source>
        <dbReference type="EMBL" id="GCB78604.1"/>
    </source>
</evidence>
<dbReference type="EMBL" id="BFAA01009200">
    <property type="protein sequence ID" value="GCB78604.1"/>
    <property type="molecule type" value="Genomic_DNA"/>
</dbReference>
<comment type="caution">
    <text evidence="2">The sequence shown here is derived from an EMBL/GenBank/DDBJ whole genome shotgun (WGS) entry which is preliminary data.</text>
</comment>
<keyword evidence="3" id="KW-1185">Reference proteome</keyword>
<dbReference type="STRING" id="75743.A0A401PZM7"/>
<dbReference type="AlphaFoldDB" id="A0A401PZM7"/>
<feature type="compositionally biased region" description="Low complexity" evidence="1">
    <location>
        <begin position="99"/>
        <end position="110"/>
    </location>
</feature>
<protein>
    <submittedName>
        <fullName evidence="2">Uncharacterized protein</fullName>
    </submittedName>
</protein>
<feature type="compositionally biased region" description="Basic and acidic residues" evidence="1">
    <location>
        <begin position="224"/>
        <end position="234"/>
    </location>
</feature>
<reference evidence="2 3" key="1">
    <citation type="journal article" date="2018" name="Nat. Ecol. Evol.">
        <title>Shark genomes provide insights into elasmobranch evolution and the origin of vertebrates.</title>
        <authorList>
            <person name="Hara Y"/>
            <person name="Yamaguchi K"/>
            <person name="Onimaru K"/>
            <person name="Kadota M"/>
            <person name="Koyanagi M"/>
            <person name="Keeley SD"/>
            <person name="Tatsumi K"/>
            <person name="Tanaka K"/>
            <person name="Motone F"/>
            <person name="Kageyama Y"/>
            <person name="Nozu R"/>
            <person name="Adachi N"/>
            <person name="Nishimura O"/>
            <person name="Nakagawa R"/>
            <person name="Tanegashima C"/>
            <person name="Kiyatake I"/>
            <person name="Matsumoto R"/>
            <person name="Murakumo K"/>
            <person name="Nishida K"/>
            <person name="Terakita A"/>
            <person name="Kuratani S"/>
            <person name="Sato K"/>
            <person name="Hyodo S Kuraku.S."/>
        </authorList>
    </citation>
    <scope>NUCLEOTIDE SEQUENCE [LARGE SCALE GENOMIC DNA]</scope>
</reference>
<feature type="region of interest" description="Disordered" evidence="1">
    <location>
        <begin position="76"/>
        <end position="124"/>
    </location>
</feature>
<evidence type="ECO:0000313" key="3">
    <source>
        <dbReference type="Proteomes" id="UP000288216"/>
    </source>
</evidence>
<proteinExistence type="predicted"/>
<sequence>SQVQFLAWGVVTGILLVTPKKIFFDPYKSHPLVTENGCEDYLFACNMQSLVSVVSHKDVSQMKLCGSPPLRKAPVQSQIQQTGRNTANATQRKSLQVSTTAPPQANTQPTEIKKTDSVPADQEVETSTKLIGTSYSCPDSLCQVDEKLFNEIAGLQDSVTCLALKEPDKTEIKEILPFTSRTKCGGDNLISENGHCYCYEQSIREGKLGPKANYHSSRHPPHMLSEENKPEKLSDSINNTDNKTTSFCEINLSDQGCPEYLWLHTSENTGEKLLYTELSRLKAEEVCSILNTVTEDQFGIYDEKDNKTNARLPALTQKHELKQDLYHSKDDEDKFRLMFLCLKVRLPRKGTNLFQFVVTKPQDMSQDETAEYWFAMSQEKVAELHGYLKHWRPELYLPERMGDTRVDDFVLLDGKSAFPLSEKFFDGLFDEWEIITVEDDPMKRRKDIFDSEFGNMAPVLQGKSNLMKPF</sequence>
<accession>A0A401PZM7</accession>
<dbReference type="Proteomes" id="UP000288216">
    <property type="component" value="Unassembled WGS sequence"/>
</dbReference>